<evidence type="ECO:0000313" key="1">
    <source>
        <dbReference type="EMBL" id="QBZ64070.1"/>
    </source>
</evidence>
<organism evidence="1 2">
    <name type="scientific">Pyricularia oryzae</name>
    <name type="common">Rice blast fungus</name>
    <name type="synonym">Magnaporthe oryzae</name>
    <dbReference type="NCBI Taxonomy" id="318829"/>
    <lineage>
        <taxon>Eukaryota</taxon>
        <taxon>Fungi</taxon>
        <taxon>Dikarya</taxon>
        <taxon>Ascomycota</taxon>
        <taxon>Pezizomycotina</taxon>
        <taxon>Sordariomycetes</taxon>
        <taxon>Sordariomycetidae</taxon>
        <taxon>Magnaporthales</taxon>
        <taxon>Pyriculariaceae</taxon>
        <taxon>Pyricularia</taxon>
    </lineage>
</organism>
<protein>
    <submittedName>
        <fullName evidence="1">Uncharacterized protein</fullName>
    </submittedName>
</protein>
<reference evidence="1 2" key="1">
    <citation type="journal article" date="2019" name="Mol. Biol. Evol.">
        <title>Blast fungal genomes show frequent chromosomal changes, gene gains and losses, and effector gene turnover.</title>
        <authorList>
            <person name="Gomez Luciano L.B."/>
            <person name="Jason Tsai I."/>
            <person name="Chuma I."/>
            <person name="Tosa Y."/>
            <person name="Chen Y.H."/>
            <person name="Li J.Y."/>
            <person name="Li M.Y."/>
            <person name="Jade Lu M.Y."/>
            <person name="Nakayashiki H."/>
            <person name="Li W.H."/>
        </authorList>
    </citation>
    <scope>NUCLEOTIDE SEQUENCE [LARGE SCALE GENOMIC DNA]</scope>
    <source>
        <strain evidence="1">MZ5-1-6</strain>
    </source>
</reference>
<dbReference type="EMBL" id="CP034209">
    <property type="protein sequence ID" value="QBZ64070.1"/>
    <property type="molecule type" value="Genomic_DNA"/>
</dbReference>
<name>A0A4P7NPD5_PYROR</name>
<accession>A0A4P7NPD5</accession>
<dbReference type="AlphaFoldDB" id="A0A4P7NPD5"/>
<sequence length="81" mass="9111">MQNFHDDEQKAAPCIKCFEFKLFKSEDLWRTAIKSKGPVLSGVFMCYKLKACHSKPGKPCPRVCGLPQADKPAIQRLRATA</sequence>
<evidence type="ECO:0000313" key="2">
    <source>
        <dbReference type="Proteomes" id="UP000294847"/>
    </source>
</evidence>
<dbReference type="Proteomes" id="UP000294847">
    <property type="component" value="Chromosome 6"/>
</dbReference>
<proteinExistence type="predicted"/>
<gene>
    <name evidence="1" type="ORF">PoMZ_05761</name>
</gene>